<feature type="compositionally biased region" description="Basic and acidic residues" evidence="1">
    <location>
        <begin position="200"/>
        <end position="214"/>
    </location>
</feature>
<dbReference type="Proteomes" id="UP001479436">
    <property type="component" value="Unassembled WGS sequence"/>
</dbReference>
<protein>
    <submittedName>
        <fullName evidence="2">Uncharacterized protein</fullName>
    </submittedName>
</protein>
<evidence type="ECO:0000256" key="1">
    <source>
        <dbReference type="SAM" id="MobiDB-lite"/>
    </source>
</evidence>
<reference evidence="2 3" key="1">
    <citation type="submission" date="2023-04" db="EMBL/GenBank/DDBJ databases">
        <title>Genome of Basidiobolus ranarum AG-B5.</title>
        <authorList>
            <person name="Stajich J.E."/>
            <person name="Carter-House D."/>
            <person name="Gryganskyi A."/>
        </authorList>
    </citation>
    <scope>NUCLEOTIDE SEQUENCE [LARGE SCALE GENOMIC DNA]</scope>
    <source>
        <strain evidence="2 3">AG-B5</strain>
    </source>
</reference>
<organism evidence="2 3">
    <name type="scientific">Basidiobolus ranarum</name>
    <dbReference type="NCBI Taxonomy" id="34480"/>
    <lineage>
        <taxon>Eukaryota</taxon>
        <taxon>Fungi</taxon>
        <taxon>Fungi incertae sedis</taxon>
        <taxon>Zoopagomycota</taxon>
        <taxon>Entomophthoromycotina</taxon>
        <taxon>Basidiobolomycetes</taxon>
        <taxon>Basidiobolales</taxon>
        <taxon>Basidiobolaceae</taxon>
        <taxon>Basidiobolus</taxon>
    </lineage>
</organism>
<evidence type="ECO:0000313" key="3">
    <source>
        <dbReference type="Proteomes" id="UP001479436"/>
    </source>
</evidence>
<dbReference type="EMBL" id="JASJQH010001560">
    <property type="protein sequence ID" value="KAK9761116.1"/>
    <property type="molecule type" value="Genomic_DNA"/>
</dbReference>
<accession>A0ABR2WI35</accession>
<evidence type="ECO:0000313" key="2">
    <source>
        <dbReference type="EMBL" id="KAK9761116.1"/>
    </source>
</evidence>
<comment type="caution">
    <text evidence="2">The sequence shown here is derived from an EMBL/GenBank/DDBJ whole genome shotgun (WGS) entry which is preliminary data.</text>
</comment>
<proteinExistence type="predicted"/>
<gene>
    <name evidence="2" type="ORF">K7432_014218</name>
</gene>
<keyword evidence="3" id="KW-1185">Reference proteome</keyword>
<sequence length="804" mass="90086">MIILREATKSRPATPLPEYEQDLPLTLPTWVGDDGGRRVLAMDNNHDFDEGSELKKLNGCGVREYHLVKPIPISDSFGSTNLSWTQGWIITDDEHERASWMRANVSNLIERHCIDDKVTVGLPYNTGTGICFGLRNSKLGMMTWRKSNHGDVLVQYSYEEGRHIARSVSISNVDQDGGSEVLDGLRAVKQLHNHASEVQLDRSEKDECSSDRARNTSYHQPIFGEPPSGRLGSIDETIDTDGKYLPITTALLTLRQRGANDFEWTDTELDYAQEKIIIATLNMYKSWHGLSTLDDLKLVFSSSNRPSPPPVFVESLKSDAKLSSVAFKVHEGVFTGLDSRVDAAVQAAAAAKRIKRNQEYLWGGMDYVTYAAVLDILLVCRTLDLRIEGDDPNVCKSIEINPSTECNSVSLEVNKNKPRPAKKNSWYESMAKVSMDWLDRFTGGTGAWAHPVVDVAVMPVLLSVGLVRGFNFGIRAGEAWIVGTAVDYYRLLVRQPPAEVKKLLRRSLELLTHEGSYFDEYDRVGLDRIIDLVSSCEVNCHTECLIQSNPKDVSMWQQVDTWDGELCRLLDFGTGSFGYWALKDIQSNVGADCSYEEYMISVCCAYIHDIIDYRADFMDGDKINLVIQLTDKSDAEGPIECCGYIKAYIDDEVVAGKDGVLIGKVCVLGFLAWNMTCLRYGALERIFQCAVEDSRKYDNVTLLQAVKMEAQNICAAQDEDGAREGIEDAVTDWQEMISSGTQQAAHALVCERLYMWPGAERKGMHKYCMGYFVTLGLLMLRNNLLELCCSEECLDFHEMDKEVA</sequence>
<feature type="region of interest" description="Disordered" evidence="1">
    <location>
        <begin position="200"/>
        <end position="231"/>
    </location>
</feature>
<name>A0ABR2WI35_9FUNG</name>